<dbReference type="EMBL" id="JBHPBY010000059">
    <property type="protein sequence ID" value="MFC1849775.1"/>
    <property type="molecule type" value="Genomic_DNA"/>
</dbReference>
<dbReference type="Pfam" id="PF05402">
    <property type="entry name" value="PqqD"/>
    <property type="match status" value="1"/>
</dbReference>
<dbReference type="InterPro" id="IPR041881">
    <property type="entry name" value="PqqD_sf"/>
</dbReference>
<name>A0ABV6YU91_UNCC1</name>
<comment type="subunit">
    <text evidence="2">Monomer. Interacts with PqqE.</text>
</comment>
<dbReference type="NCBIfam" id="TIGR03859">
    <property type="entry name" value="PQQ_PqqD"/>
    <property type="match status" value="1"/>
</dbReference>
<organism evidence="4 5">
    <name type="scientific">candidate division CSSED10-310 bacterium</name>
    <dbReference type="NCBI Taxonomy" id="2855610"/>
    <lineage>
        <taxon>Bacteria</taxon>
        <taxon>Bacteria division CSSED10-310</taxon>
    </lineage>
</organism>
<dbReference type="Proteomes" id="UP001594351">
    <property type="component" value="Unassembled WGS sequence"/>
</dbReference>
<evidence type="ECO:0000256" key="3">
    <source>
        <dbReference type="ARBA" id="ARBA00022905"/>
    </source>
</evidence>
<protein>
    <submittedName>
        <fullName evidence="4">Pyrroloquinoline quinone biosynthesis peptide chaperone PqqD</fullName>
    </submittedName>
</protein>
<dbReference type="InterPro" id="IPR008792">
    <property type="entry name" value="PQQD"/>
</dbReference>
<reference evidence="4 5" key="1">
    <citation type="submission" date="2024-09" db="EMBL/GenBank/DDBJ databases">
        <title>Laminarin stimulates single cell rates of sulfate reduction while oxygen inhibits transcriptomic activity in coastal marine sediment.</title>
        <authorList>
            <person name="Lindsay M."/>
            <person name="Orcutt B."/>
            <person name="Emerson D."/>
            <person name="Stepanauskas R."/>
            <person name="D'Angelo T."/>
        </authorList>
    </citation>
    <scope>NUCLEOTIDE SEQUENCE [LARGE SCALE GENOMIC DNA]</scope>
    <source>
        <strain evidence="4">SAG AM-311-K15</strain>
    </source>
</reference>
<evidence type="ECO:0000313" key="4">
    <source>
        <dbReference type="EMBL" id="MFC1849775.1"/>
    </source>
</evidence>
<evidence type="ECO:0000256" key="1">
    <source>
        <dbReference type="ARBA" id="ARBA00004886"/>
    </source>
</evidence>
<gene>
    <name evidence="4" type="primary">pqqD</name>
    <name evidence="4" type="ORF">ACFL27_06165</name>
</gene>
<dbReference type="InterPro" id="IPR022479">
    <property type="entry name" value="PqqD_bac"/>
</dbReference>
<comment type="caution">
    <text evidence="4">The sequence shown here is derived from an EMBL/GenBank/DDBJ whole genome shotgun (WGS) entry which is preliminary data.</text>
</comment>
<comment type="pathway">
    <text evidence="1">Cofactor biosynthesis; pyrroloquinoline quinone biosynthesis.</text>
</comment>
<keyword evidence="5" id="KW-1185">Reference proteome</keyword>
<keyword evidence="3" id="KW-0884">PQQ biosynthesis</keyword>
<evidence type="ECO:0000256" key="2">
    <source>
        <dbReference type="ARBA" id="ARBA00011741"/>
    </source>
</evidence>
<sequence>MLKSESIPKQVSGIKIETFGDGVLLYKETVREAAYLNNSAAVIWALCDGKNTLADIENALQKAYPEGKDSIQEDINFTLEKLQQKDAIEFK</sequence>
<proteinExistence type="predicted"/>
<accession>A0ABV6YU91</accession>
<dbReference type="Gene3D" id="1.10.10.1150">
    <property type="entry name" value="Coenzyme PQQ synthesis protein D (PqqD)"/>
    <property type="match status" value="1"/>
</dbReference>
<evidence type="ECO:0000313" key="5">
    <source>
        <dbReference type="Proteomes" id="UP001594351"/>
    </source>
</evidence>